<dbReference type="EMBL" id="JAYWIO010000007">
    <property type="protein sequence ID" value="KAK7251636.1"/>
    <property type="molecule type" value="Genomic_DNA"/>
</dbReference>
<comment type="caution">
    <text evidence="2">The sequence shown here is derived from an EMBL/GenBank/DDBJ whole genome shotgun (WGS) entry which is preliminary data.</text>
</comment>
<dbReference type="InterPro" id="IPR032675">
    <property type="entry name" value="LRR_dom_sf"/>
</dbReference>
<evidence type="ECO:0000259" key="1">
    <source>
        <dbReference type="PROSITE" id="PS50181"/>
    </source>
</evidence>
<dbReference type="InterPro" id="IPR001810">
    <property type="entry name" value="F-box_dom"/>
</dbReference>
<dbReference type="AlphaFoldDB" id="A0AAN9E9Y2"/>
<proteinExistence type="predicted"/>
<dbReference type="InterPro" id="IPR050648">
    <property type="entry name" value="F-box_LRR-repeat"/>
</dbReference>
<dbReference type="PANTHER" id="PTHR13382">
    <property type="entry name" value="MITOCHONDRIAL ATP SYNTHASE COUPLING FACTOR B"/>
    <property type="match status" value="1"/>
</dbReference>
<sequence>MEEYYEAPSSSSFSSLSITVEQSQPQAPHEALFLVLAYLPVYELLLMSQVCTTLRDAVNKDVLPWLNIVVERPLSSKLSDEILMKITSKANGRLKTLALINCVHVTNQGLQRVIEQNHLISKLYIPACTSITPEGVLRAVETLCQGSHPLSTLRINGIYNIQKEHLDVLAFYLRKNRSPEEQQRQQPIYYHERDNLSVFKHGESQRIIDLEICPKCFEVRMVYDCPKGECKRRELPQAQCRGCSFCILRCENCGRCLGSQETEECACADMLCIDCWLQEFPKCSFCNKPYCKQHTNWWSTCSESEFLCKVCEENSHGYTYTDEIMPNPNIPMDAAESDLEQFKLKEYQL</sequence>
<feature type="domain" description="F-box" evidence="1">
    <location>
        <begin position="21"/>
        <end position="68"/>
    </location>
</feature>
<name>A0AAN9E9Y2_CROPI</name>
<organism evidence="2 3">
    <name type="scientific">Crotalaria pallida</name>
    <name type="common">Smooth rattlebox</name>
    <name type="synonym">Crotalaria striata</name>
    <dbReference type="NCBI Taxonomy" id="3830"/>
    <lineage>
        <taxon>Eukaryota</taxon>
        <taxon>Viridiplantae</taxon>
        <taxon>Streptophyta</taxon>
        <taxon>Embryophyta</taxon>
        <taxon>Tracheophyta</taxon>
        <taxon>Spermatophyta</taxon>
        <taxon>Magnoliopsida</taxon>
        <taxon>eudicotyledons</taxon>
        <taxon>Gunneridae</taxon>
        <taxon>Pentapetalae</taxon>
        <taxon>rosids</taxon>
        <taxon>fabids</taxon>
        <taxon>Fabales</taxon>
        <taxon>Fabaceae</taxon>
        <taxon>Papilionoideae</taxon>
        <taxon>50 kb inversion clade</taxon>
        <taxon>genistoids sensu lato</taxon>
        <taxon>core genistoids</taxon>
        <taxon>Crotalarieae</taxon>
        <taxon>Crotalaria</taxon>
    </lineage>
</organism>
<dbReference type="Gene3D" id="3.80.10.10">
    <property type="entry name" value="Ribonuclease Inhibitor"/>
    <property type="match status" value="1"/>
</dbReference>
<dbReference type="InterPro" id="IPR036047">
    <property type="entry name" value="F-box-like_dom_sf"/>
</dbReference>
<dbReference type="PANTHER" id="PTHR13382:SF16">
    <property type="entry name" value="F-BOX PROTEIN SKIP28"/>
    <property type="match status" value="1"/>
</dbReference>
<gene>
    <name evidence="2" type="ORF">RIF29_35002</name>
</gene>
<keyword evidence="3" id="KW-1185">Reference proteome</keyword>
<evidence type="ECO:0000313" key="3">
    <source>
        <dbReference type="Proteomes" id="UP001372338"/>
    </source>
</evidence>
<dbReference type="Pfam" id="PF00646">
    <property type="entry name" value="F-box"/>
    <property type="match status" value="1"/>
</dbReference>
<dbReference type="GO" id="GO:0005737">
    <property type="term" value="C:cytoplasm"/>
    <property type="evidence" value="ECO:0007669"/>
    <property type="project" value="TreeGrafter"/>
</dbReference>
<dbReference type="CDD" id="cd09917">
    <property type="entry name" value="F-box_SF"/>
    <property type="match status" value="1"/>
</dbReference>
<dbReference type="SUPFAM" id="SSF81383">
    <property type="entry name" value="F-box domain"/>
    <property type="match status" value="1"/>
</dbReference>
<accession>A0AAN9E9Y2</accession>
<dbReference type="SUPFAM" id="SSF52047">
    <property type="entry name" value="RNI-like"/>
    <property type="match status" value="1"/>
</dbReference>
<dbReference type="PROSITE" id="PS50181">
    <property type="entry name" value="FBOX"/>
    <property type="match status" value="1"/>
</dbReference>
<evidence type="ECO:0000313" key="2">
    <source>
        <dbReference type="EMBL" id="KAK7251636.1"/>
    </source>
</evidence>
<reference evidence="2 3" key="1">
    <citation type="submission" date="2024-01" db="EMBL/GenBank/DDBJ databases">
        <title>The genomes of 5 underutilized Papilionoideae crops provide insights into root nodulation and disease resistanc.</title>
        <authorList>
            <person name="Yuan L."/>
        </authorList>
    </citation>
    <scope>NUCLEOTIDE SEQUENCE [LARGE SCALE GENOMIC DNA]</scope>
    <source>
        <strain evidence="2">ZHUSHIDOU_FW_LH</strain>
        <tissue evidence="2">Leaf</tissue>
    </source>
</reference>
<dbReference type="Proteomes" id="UP001372338">
    <property type="component" value="Unassembled WGS sequence"/>
</dbReference>
<protein>
    <recommendedName>
        <fullName evidence="1">F-box domain-containing protein</fullName>
    </recommendedName>
</protein>